<sequence length="72" mass="8165">MNQKNWQGTHLTQKGFIYVAGGYMSPVNDAYQKKKAKQISFQQTLTVLSRVRSLFCDSGFACSLCCQIRLII</sequence>
<comment type="caution">
    <text evidence="1">The sequence shown here is derived from an EMBL/GenBank/DDBJ whole genome shotgun (WGS) entry which is preliminary data.</text>
</comment>
<dbReference type="Proteomes" id="UP001229421">
    <property type="component" value="Unassembled WGS sequence"/>
</dbReference>
<reference evidence="1" key="1">
    <citation type="journal article" date="2023" name="bioRxiv">
        <title>Improved chromosome-level genome assembly for marigold (Tagetes erecta).</title>
        <authorList>
            <person name="Jiang F."/>
            <person name="Yuan L."/>
            <person name="Wang S."/>
            <person name="Wang H."/>
            <person name="Xu D."/>
            <person name="Wang A."/>
            <person name="Fan W."/>
        </authorList>
    </citation>
    <scope>NUCLEOTIDE SEQUENCE</scope>
    <source>
        <strain evidence="1">WSJ</strain>
        <tissue evidence="1">Leaf</tissue>
    </source>
</reference>
<protein>
    <submittedName>
        <fullName evidence="1">Uncharacterized protein</fullName>
    </submittedName>
</protein>
<name>A0AAD8KB59_TARER</name>
<dbReference type="EMBL" id="JAUHHV010000007">
    <property type="protein sequence ID" value="KAK1417372.1"/>
    <property type="molecule type" value="Genomic_DNA"/>
</dbReference>
<organism evidence="1 2">
    <name type="scientific">Tagetes erecta</name>
    <name type="common">African marigold</name>
    <dbReference type="NCBI Taxonomy" id="13708"/>
    <lineage>
        <taxon>Eukaryota</taxon>
        <taxon>Viridiplantae</taxon>
        <taxon>Streptophyta</taxon>
        <taxon>Embryophyta</taxon>
        <taxon>Tracheophyta</taxon>
        <taxon>Spermatophyta</taxon>
        <taxon>Magnoliopsida</taxon>
        <taxon>eudicotyledons</taxon>
        <taxon>Gunneridae</taxon>
        <taxon>Pentapetalae</taxon>
        <taxon>asterids</taxon>
        <taxon>campanulids</taxon>
        <taxon>Asterales</taxon>
        <taxon>Asteraceae</taxon>
        <taxon>Asteroideae</taxon>
        <taxon>Heliantheae alliance</taxon>
        <taxon>Tageteae</taxon>
        <taxon>Tagetes</taxon>
    </lineage>
</organism>
<evidence type="ECO:0000313" key="2">
    <source>
        <dbReference type="Proteomes" id="UP001229421"/>
    </source>
</evidence>
<evidence type="ECO:0000313" key="1">
    <source>
        <dbReference type="EMBL" id="KAK1417372.1"/>
    </source>
</evidence>
<accession>A0AAD8KB59</accession>
<keyword evidence="2" id="KW-1185">Reference proteome</keyword>
<dbReference type="AlphaFoldDB" id="A0AAD8KB59"/>
<gene>
    <name evidence="1" type="ORF">QVD17_26499</name>
</gene>
<proteinExistence type="predicted"/>